<evidence type="ECO:0000256" key="1">
    <source>
        <dbReference type="ARBA" id="ARBA00004604"/>
    </source>
</evidence>
<dbReference type="CDD" id="cd12226">
    <property type="entry name" value="RRM_NOL8"/>
    <property type="match status" value="1"/>
</dbReference>
<feature type="compositionally biased region" description="Acidic residues" evidence="9">
    <location>
        <begin position="564"/>
        <end position="574"/>
    </location>
</feature>
<evidence type="ECO:0000256" key="8">
    <source>
        <dbReference type="PROSITE-ProRule" id="PRU00176"/>
    </source>
</evidence>
<dbReference type="FunFam" id="3.30.70.330:FF:000346">
    <property type="entry name" value="Nucleolar protein 8"/>
    <property type="match status" value="1"/>
</dbReference>
<feature type="compositionally biased region" description="Low complexity" evidence="9">
    <location>
        <begin position="595"/>
        <end position="607"/>
    </location>
</feature>
<keyword evidence="2" id="KW-0597">Phosphoprotein</keyword>
<feature type="compositionally biased region" description="Basic and acidic residues" evidence="9">
    <location>
        <begin position="262"/>
        <end position="272"/>
    </location>
</feature>
<feature type="compositionally biased region" description="Acidic residues" evidence="9">
    <location>
        <begin position="900"/>
        <end position="910"/>
    </location>
</feature>
<feature type="compositionally biased region" description="Basic and acidic residues" evidence="9">
    <location>
        <begin position="720"/>
        <end position="737"/>
    </location>
</feature>
<feature type="compositionally biased region" description="Basic and acidic residues" evidence="9">
    <location>
        <begin position="643"/>
        <end position="659"/>
    </location>
</feature>
<dbReference type="InterPro" id="IPR000504">
    <property type="entry name" value="RRM_dom"/>
</dbReference>
<feature type="region of interest" description="Disordered" evidence="9">
    <location>
        <begin position="194"/>
        <end position="223"/>
    </location>
</feature>
<comment type="subcellular location">
    <subcellularLocation>
        <location evidence="1">Nucleus</location>
        <location evidence="1">Nucleolus</location>
    </subcellularLocation>
</comment>
<dbReference type="PANTHER" id="PTHR48029">
    <property type="entry name" value="NUCLEOLAR PROTEIN 8"/>
    <property type="match status" value="1"/>
</dbReference>
<dbReference type="Pfam" id="PF00076">
    <property type="entry name" value="RRM_1"/>
    <property type="match status" value="1"/>
</dbReference>
<protein>
    <recommendedName>
        <fullName evidence="7">Nucleolar protein 8</fullName>
    </recommendedName>
</protein>
<dbReference type="PANTHER" id="PTHR48029:SF1">
    <property type="entry name" value="NUCLEOLAR PROTEIN 8"/>
    <property type="match status" value="1"/>
</dbReference>
<feature type="compositionally biased region" description="Basic and acidic residues" evidence="9">
    <location>
        <begin position="407"/>
        <end position="422"/>
    </location>
</feature>
<dbReference type="AlphaFoldDB" id="A0A8J6FAX0"/>
<feature type="region of interest" description="Disordered" evidence="9">
    <location>
        <begin position="262"/>
        <end position="391"/>
    </location>
</feature>
<sequence>MEATLKRLYVGGIGPSVSDAELSERFGRFGKVDAVDIISRKDDQGNPVKTFAYLNINISDADLRKCLSVLNKTKWKGGVLQIEIAKESFLHKLEQERQATKEMSTKEQSHPKNDLLESLEKAGITDFQMKAAVPGTEVPNHKADNISLESTPVSKLTWHLDGGDDDISKKRRGEFPEFKSPAKKSKVNLYLNTSTNDEKGKGVRTPPTTLQKTKDTMESQHKRETFQDKSRGYMRNKSVNSMSDEDFDSEEELRAIIEREKMVEGSGRRAEDSSIEVVDDSFTPSYKTHWAEKIGNHNDSTKDDDEYSSADTDEIITVAKTTQNCSNGKKKMSNGIAKQNSNVVSTNVNNSKCSVNDEVEDRRAEEDDQSNDSGTEDDSDSYSDDEYQSMMQNCYRLDLSIGDLEALAKEADESDSTDKTDSDQEYGSAGTDISIDELKSMQHDTVGQLNGSDDRRTTKKKSNEHSRALEPGNSESSMSHSESESRSMEHELCQANLAVDKLKSLEKSVSTSSADDGDDTIVVTSAGDKALNKTQQITKINKVAVGSPKKKKGIEPEDIVASILEDDDDDDDSSNDQPKRKKKTKNPPIKPPAFKGLGSLMSSLSCSKGKDGPESSSKTCSQPTTIVTASNEKKGNRTPKSKVKQDSKNHGEKTSKPVRETPANLQQRSEIDGSSSSSSDESSGGDDTSPTTTLVAKPKVPQKSSSNEQINAKAKQLQDNQKRLAAMEERRKEREQQKQTIQGALHKLDSQPAKKSQHIMFNSESEEESEKEEEASTSNVHDDKMLQADDDADDLSAEKKKNLDILKNVLNVNVEPQLTNKKTAKAKTFKDLNALQYDPSKEDHALFETKAETEKTESKSERKKKRLEAEKLPEVSKEIFHEVIADFKDVFGAVKPQAAEEQETTWDQMEDPQKMEDKSSESNVDFEFQKKEEPVGFTFSFFGTSTDENVSQDEPYRIEPVKMAKVAWQEDPRFQDSSSDGEGEDEDTTVDTSSQLERSSSIRFFFFVKDDKRLKEGPKMFLRSSKYEPKSKDWDHMRETIMEVRLVNGSNSSFKGNLSCMTFEPP</sequence>
<feature type="compositionally biased region" description="Acidic residues" evidence="9">
    <location>
        <begin position="366"/>
        <end position="387"/>
    </location>
</feature>
<dbReference type="PROSITE" id="PS50102">
    <property type="entry name" value="RRM"/>
    <property type="match status" value="1"/>
</dbReference>
<comment type="caution">
    <text evidence="11">The sequence shown here is derived from an EMBL/GenBank/DDBJ whole genome shotgun (WGS) entry which is preliminary data.</text>
</comment>
<evidence type="ECO:0000256" key="4">
    <source>
        <dbReference type="ARBA" id="ARBA00023242"/>
    </source>
</evidence>
<keyword evidence="4" id="KW-0539">Nucleus</keyword>
<feature type="compositionally biased region" description="Basic and acidic residues" evidence="9">
    <location>
        <begin position="843"/>
        <end position="860"/>
    </location>
</feature>
<keyword evidence="12" id="KW-1185">Reference proteome</keyword>
<evidence type="ECO:0000256" key="6">
    <source>
        <dbReference type="ARBA" id="ARBA00065066"/>
    </source>
</evidence>
<dbReference type="GO" id="GO:0005730">
    <property type="term" value="C:nucleolus"/>
    <property type="evidence" value="ECO:0007669"/>
    <property type="project" value="UniProtKB-SubCell"/>
</dbReference>
<feature type="domain" description="RRM" evidence="10">
    <location>
        <begin position="6"/>
        <end position="87"/>
    </location>
</feature>
<feature type="compositionally biased region" description="Acidic residues" evidence="9">
    <location>
        <begin position="979"/>
        <end position="989"/>
    </location>
</feature>
<evidence type="ECO:0000256" key="9">
    <source>
        <dbReference type="SAM" id="MobiDB-lite"/>
    </source>
</evidence>
<feature type="compositionally biased region" description="Polar residues" evidence="9">
    <location>
        <begin position="614"/>
        <end position="630"/>
    </location>
</feature>
<proteinExistence type="predicted"/>
<feature type="compositionally biased region" description="Basic and acidic residues" evidence="9">
    <location>
        <begin position="911"/>
        <end position="920"/>
    </location>
</feature>
<feature type="region of interest" description="Disordered" evidence="9">
    <location>
        <begin position="968"/>
        <end position="997"/>
    </location>
</feature>
<evidence type="ECO:0000313" key="12">
    <source>
        <dbReference type="Proteomes" id="UP000770717"/>
    </source>
</evidence>
<feature type="compositionally biased region" description="Basic and acidic residues" evidence="9">
    <location>
        <begin position="452"/>
        <end position="468"/>
    </location>
</feature>
<evidence type="ECO:0000259" key="10">
    <source>
        <dbReference type="PROSITE" id="PS50102"/>
    </source>
</evidence>
<comment type="function">
    <text evidence="5">Plays an essential role in the survival of diffuse-type gastric cancer cells. Acts as a nucleolar anchoring protein for DDX47. May be involved in regulation of gene expression at the post-transcriptional level or in ribosome biogenesis in cancer cells.</text>
</comment>
<comment type="subunit">
    <text evidence="6">Interacts with the GTP form of RRAGA, RRAGC and RRAGD. Interacts with NIP7. Interacts with DDX18; the interaction is RNA-dependent. Interacts with DDX47; the interaction is RNA-dependent.</text>
</comment>
<gene>
    <name evidence="11" type="ORF">GDO78_009562</name>
</gene>
<evidence type="ECO:0000256" key="5">
    <source>
        <dbReference type="ARBA" id="ARBA00054821"/>
    </source>
</evidence>
<feature type="compositionally biased region" description="Acidic residues" evidence="9">
    <location>
        <begin position="764"/>
        <end position="775"/>
    </location>
</feature>
<dbReference type="InterPro" id="IPR035979">
    <property type="entry name" value="RBD_domain_sf"/>
</dbReference>
<feature type="region of interest" description="Disordered" evidence="9">
    <location>
        <begin position="843"/>
        <end position="871"/>
    </location>
</feature>
<dbReference type="Gene3D" id="3.30.70.330">
    <property type="match status" value="1"/>
</dbReference>
<dbReference type="EMBL" id="WNTK01000005">
    <property type="protein sequence ID" value="KAG9483700.1"/>
    <property type="molecule type" value="Genomic_DNA"/>
</dbReference>
<feature type="compositionally biased region" description="Low complexity" evidence="9">
    <location>
        <begin position="672"/>
        <end position="693"/>
    </location>
</feature>
<feature type="compositionally biased region" description="Basic and acidic residues" evidence="9">
    <location>
        <begin position="289"/>
        <end position="301"/>
    </location>
</feature>
<feature type="region of interest" description="Disordered" evidence="9">
    <location>
        <begin position="407"/>
        <end position="493"/>
    </location>
</feature>
<evidence type="ECO:0000313" key="11">
    <source>
        <dbReference type="EMBL" id="KAG9483700.1"/>
    </source>
</evidence>
<feature type="compositionally biased region" description="Acidic residues" evidence="9">
    <location>
        <begin position="302"/>
        <end position="314"/>
    </location>
</feature>
<evidence type="ECO:0000256" key="3">
    <source>
        <dbReference type="ARBA" id="ARBA00022884"/>
    </source>
</evidence>
<feature type="compositionally biased region" description="Basic and acidic residues" evidence="9">
    <location>
        <begin position="212"/>
        <end position="223"/>
    </location>
</feature>
<dbReference type="GO" id="GO:1902570">
    <property type="term" value="P:protein localization to nucleolus"/>
    <property type="evidence" value="ECO:0007669"/>
    <property type="project" value="TreeGrafter"/>
</dbReference>
<dbReference type="Proteomes" id="UP000770717">
    <property type="component" value="Unassembled WGS sequence"/>
</dbReference>
<keyword evidence="3 8" id="KW-0694">RNA-binding</keyword>
<dbReference type="SUPFAM" id="SSF54928">
    <property type="entry name" value="RNA-binding domain, RBD"/>
    <property type="match status" value="1"/>
</dbReference>
<dbReference type="InterPro" id="IPR034138">
    <property type="entry name" value="NOP8_RRM"/>
</dbReference>
<dbReference type="OrthoDB" id="21643at2759"/>
<evidence type="ECO:0000256" key="7">
    <source>
        <dbReference type="ARBA" id="ARBA00068539"/>
    </source>
</evidence>
<name>A0A8J6FAX0_ELECQ</name>
<dbReference type="InterPro" id="IPR012677">
    <property type="entry name" value="Nucleotide-bd_a/b_plait_sf"/>
</dbReference>
<accession>A0A8J6FAX0</accession>
<feature type="region of interest" description="Disordered" evidence="9">
    <location>
        <begin position="898"/>
        <end position="924"/>
    </location>
</feature>
<feature type="compositionally biased region" description="Basic and acidic residues" evidence="9">
    <location>
        <begin position="481"/>
        <end position="492"/>
    </location>
</feature>
<dbReference type="SMART" id="SM00360">
    <property type="entry name" value="RRM"/>
    <property type="match status" value="1"/>
</dbReference>
<feature type="region of interest" description="Disordered" evidence="9">
    <location>
        <begin position="545"/>
        <end position="795"/>
    </location>
</feature>
<reference evidence="11" key="1">
    <citation type="thesis" date="2020" institute="ProQuest LLC" country="789 East Eisenhower Parkway, Ann Arbor, MI, USA">
        <title>Comparative Genomics and Chromosome Evolution.</title>
        <authorList>
            <person name="Mudd A.B."/>
        </authorList>
    </citation>
    <scope>NUCLEOTIDE SEQUENCE</scope>
    <source>
        <strain evidence="11">HN-11 Male</strain>
        <tissue evidence="11">Kidney and liver</tissue>
    </source>
</reference>
<organism evidence="11 12">
    <name type="scientific">Eleutherodactylus coqui</name>
    <name type="common">Puerto Rican coqui</name>
    <dbReference type="NCBI Taxonomy" id="57060"/>
    <lineage>
        <taxon>Eukaryota</taxon>
        <taxon>Metazoa</taxon>
        <taxon>Chordata</taxon>
        <taxon>Craniata</taxon>
        <taxon>Vertebrata</taxon>
        <taxon>Euteleostomi</taxon>
        <taxon>Amphibia</taxon>
        <taxon>Batrachia</taxon>
        <taxon>Anura</taxon>
        <taxon>Neobatrachia</taxon>
        <taxon>Hyloidea</taxon>
        <taxon>Eleutherodactylidae</taxon>
        <taxon>Eleutherodactylinae</taxon>
        <taxon>Eleutherodactylus</taxon>
        <taxon>Eleutherodactylus</taxon>
    </lineage>
</organism>
<evidence type="ECO:0000256" key="2">
    <source>
        <dbReference type="ARBA" id="ARBA00022553"/>
    </source>
</evidence>
<dbReference type="GO" id="GO:0003723">
    <property type="term" value="F:RNA binding"/>
    <property type="evidence" value="ECO:0007669"/>
    <property type="project" value="UniProtKB-UniRule"/>
</dbReference>
<feature type="compositionally biased region" description="Low complexity" evidence="9">
    <location>
        <begin position="340"/>
        <end position="356"/>
    </location>
</feature>